<dbReference type="Gene3D" id="3.30.1010.10">
    <property type="entry name" value="Phosphatidylinositol 3-kinase Catalytic Subunit, Chain A, domain 4"/>
    <property type="match status" value="1"/>
</dbReference>
<dbReference type="GO" id="GO:0000723">
    <property type="term" value="P:telomere maintenance"/>
    <property type="evidence" value="ECO:0007669"/>
    <property type="project" value="TreeGrafter"/>
</dbReference>
<feature type="domain" description="FATC" evidence="2">
    <location>
        <begin position="439"/>
        <end position="471"/>
    </location>
</feature>
<proteinExistence type="predicted"/>
<dbReference type="Pfam" id="PF00454">
    <property type="entry name" value="PI3_PI4_kinase"/>
    <property type="match status" value="1"/>
</dbReference>
<dbReference type="InterPro" id="IPR003152">
    <property type="entry name" value="FATC_dom"/>
</dbReference>
<evidence type="ECO:0000313" key="3">
    <source>
        <dbReference type="EMBL" id="CAG8489578.1"/>
    </source>
</evidence>
<dbReference type="InterPro" id="IPR050517">
    <property type="entry name" value="DDR_Repair_Kinase"/>
</dbReference>
<dbReference type="PANTHER" id="PTHR11139">
    <property type="entry name" value="ATAXIA TELANGIECTASIA MUTATED ATM -RELATED"/>
    <property type="match status" value="1"/>
</dbReference>
<organism evidence="3 4">
    <name type="scientific">Funneliformis mosseae</name>
    <name type="common">Endomycorrhizal fungus</name>
    <name type="synonym">Glomus mosseae</name>
    <dbReference type="NCBI Taxonomy" id="27381"/>
    <lineage>
        <taxon>Eukaryota</taxon>
        <taxon>Fungi</taxon>
        <taxon>Fungi incertae sedis</taxon>
        <taxon>Mucoromycota</taxon>
        <taxon>Glomeromycotina</taxon>
        <taxon>Glomeromycetes</taxon>
        <taxon>Glomerales</taxon>
        <taxon>Glomeraceae</taxon>
        <taxon>Funneliformis</taxon>
    </lineage>
</organism>
<dbReference type="GO" id="GO:0006302">
    <property type="term" value="P:double-strand break repair"/>
    <property type="evidence" value="ECO:0007669"/>
    <property type="project" value="TreeGrafter"/>
</dbReference>
<sequence>MSQDEFRTKIWDYYIKHIKRQNRKAQEGANLLKSYSAWLAEYSSSNVEKEIEIPGQYDGLNIPDPSKHVKIAQFDPAIMVLSSLRKPKRIIILGTDGNEYKFLVKGGEDLRLDQRVQQLFSLMNEIMKKDSFCSQHNITQKTYKVVPITGHLGIIEWINNTGTMRSFIEKELNDSKVFVDAQSMHSRWVSQNQNYHNIFMKVNRDNVVQHFNDLQRGIKNDLLKKALYKLAASPEAHLSIRSEFIKCHAAINICGYLIGIGDRHLDNFLIDSKSSLISIDFGHAFGSATETLEVPELIPFRLTKQIETLMEPLGPKGLLEYPMIKILQIMQANKEILLNAMDIFVKEPLLDWQTRALNQAKQQKNRGSNEIGDDDSQTVEWYPRLKLDIARRKLELENPANIVCNELKAGHSNKPWYPSIIKIAQGDPNHNIRAKACQKCFSVKEQVECLIDLATDPHVLGSMWVGWQSWV</sequence>
<dbReference type="InterPro" id="IPR037706">
    <property type="entry name" value="DNA-PK_dom"/>
</dbReference>
<dbReference type="GO" id="GO:0004677">
    <property type="term" value="F:DNA-dependent protein kinase activity"/>
    <property type="evidence" value="ECO:0007669"/>
    <property type="project" value="InterPro"/>
</dbReference>
<gene>
    <name evidence="3" type="ORF">FMOSSE_LOCUS3460</name>
</gene>
<dbReference type="PROSITE" id="PS51190">
    <property type="entry name" value="FATC"/>
    <property type="match status" value="1"/>
</dbReference>
<dbReference type="PANTHER" id="PTHR11139:SF68">
    <property type="entry name" value="DNA-DEPENDENT PROTEIN KINASE CATALYTIC SUBUNIT"/>
    <property type="match status" value="1"/>
</dbReference>
<dbReference type="InterPro" id="IPR036940">
    <property type="entry name" value="PI3/4_kinase_cat_sf"/>
</dbReference>
<dbReference type="Pfam" id="PF02260">
    <property type="entry name" value="FATC"/>
    <property type="match status" value="1"/>
</dbReference>
<feature type="domain" description="PI3K/PI4K catalytic" evidence="1">
    <location>
        <begin position="74"/>
        <end position="394"/>
    </location>
</feature>
<dbReference type="CDD" id="cd05172">
    <property type="entry name" value="PIKKc_DNA-PK"/>
    <property type="match status" value="1"/>
</dbReference>
<dbReference type="Proteomes" id="UP000789375">
    <property type="component" value="Unassembled WGS sequence"/>
</dbReference>
<dbReference type="Gene3D" id="1.10.1070.11">
    <property type="entry name" value="Phosphatidylinositol 3-/4-kinase, catalytic domain"/>
    <property type="match status" value="1"/>
</dbReference>
<name>A0A9N8WM40_FUNMO</name>
<accession>A0A9N8WM40</accession>
<dbReference type="EMBL" id="CAJVPP010000517">
    <property type="protein sequence ID" value="CAG8489578.1"/>
    <property type="molecule type" value="Genomic_DNA"/>
</dbReference>
<dbReference type="InterPro" id="IPR011009">
    <property type="entry name" value="Kinase-like_dom_sf"/>
</dbReference>
<dbReference type="InterPro" id="IPR000403">
    <property type="entry name" value="PI3/4_kinase_cat_dom"/>
</dbReference>
<reference evidence="3" key="1">
    <citation type="submission" date="2021-06" db="EMBL/GenBank/DDBJ databases">
        <authorList>
            <person name="Kallberg Y."/>
            <person name="Tangrot J."/>
            <person name="Rosling A."/>
        </authorList>
    </citation>
    <scope>NUCLEOTIDE SEQUENCE</scope>
    <source>
        <strain evidence="3">87-6 pot B 2015</strain>
    </source>
</reference>
<keyword evidence="4" id="KW-1185">Reference proteome</keyword>
<dbReference type="SUPFAM" id="SSF56112">
    <property type="entry name" value="Protein kinase-like (PK-like)"/>
    <property type="match status" value="1"/>
</dbReference>
<dbReference type="PROSITE" id="PS50290">
    <property type="entry name" value="PI3_4_KINASE_3"/>
    <property type="match status" value="1"/>
</dbReference>
<evidence type="ECO:0000313" key="4">
    <source>
        <dbReference type="Proteomes" id="UP000789375"/>
    </source>
</evidence>
<evidence type="ECO:0000259" key="2">
    <source>
        <dbReference type="PROSITE" id="PS51190"/>
    </source>
</evidence>
<dbReference type="GO" id="GO:0005634">
    <property type="term" value="C:nucleus"/>
    <property type="evidence" value="ECO:0007669"/>
    <property type="project" value="TreeGrafter"/>
</dbReference>
<evidence type="ECO:0000259" key="1">
    <source>
        <dbReference type="PROSITE" id="PS50290"/>
    </source>
</evidence>
<dbReference type="AlphaFoldDB" id="A0A9N8WM40"/>
<comment type="caution">
    <text evidence="3">The sequence shown here is derived from an EMBL/GenBank/DDBJ whole genome shotgun (WGS) entry which is preliminary data.</text>
</comment>
<protein>
    <submittedName>
        <fullName evidence="3">14380_t:CDS:1</fullName>
    </submittedName>
</protein>
<dbReference type="SMART" id="SM00146">
    <property type="entry name" value="PI3Kc"/>
    <property type="match status" value="1"/>
</dbReference>
<dbReference type="SMART" id="SM01343">
    <property type="entry name" value="FATC"/>
    <property type="match status" value="1"/>
</dbReference>